<evidence type="ECO:0000259" key="1">
    <source>
        <dbReference type="Pfam" id="PF01345"/>
    </source>
</evidence>
<dbReference type="Pfam" id="PF01345">
    <property type="entry name" value="DUF11"/>
    <property type="match status" value="1"/>
</dbReference>
<name>A0ABT2QJ90_9EURY</name>
<evidence type="ECO:0000313" key="3">
    <source>
        <dbReference type="Proteomes" id="UP001320972"/>
    </source>
</evidence>
<sequence>MFRRSLRWRVAVGASFLLAAAGIVLVTPELVIAAMAPIGYVAYSALTSAPVVADTLSITRTVSETQPSPGGVVDVRLTIENNGDQPIPKLRLVDGVPADLSVVDGSPRAALSLRAGESVSIEYRLRARYGEFTFDPVTVRTQSLSAGSVYTTTIEAAGPETVTATLDPADSPQGQGGGSTSGEMLIEQGNDGLEFFGIRGYEPTDPVHRVNWRRYAKDGELTTIDYRNREVSDVLVVIDARESAGVARNQHSPTGTELSVYVANEIVTSTRNYRTPIGVAALGVDGFDDNDGIAWVVPGTGREELTRLRSLLDAAAATVRPDADSGRATVPAESMLTLFDQLRPGTHVVFLSPVLDEHAVETVRRFRSAGYTVSMCTPDVTARSNPGAQVTATRRDLSLAELRQLGVPIIDWQPDDPLAESLRQALRSTNAAMGET</sequence>
<organism evidence="2 3">
    <name type="scientific">Natronoglomus mannanivorans</name>
    <dbReference type="NCBI Taxonomy" id="2979990"/>
    <lineage>
        <taxon>Archaea</taxon>
        <taxon>Methanobacteriati</taxon>
        <taxon>Methanobacteriota</taxon>
        <taxon>Stenosarchaea group</taxon>
        <taxon>Halobacteria</taxon>
        <taxon>Halobacteriales</taxon>
        <taxon>Natrialbaceae</taxon>
        <taxon>Natronoglomus</taxon>
    </lineage>
</organism>
<protein>
    <submittedName>
        <fullName evidence="2">DUF58 domain-containing protein</fullName>
    </submittedName>
</protein>
<gene>
    <name evidence="2" type="ORF">OB955_20025</name>
</gene>
<reference evidence="2 3" key="1">
    <citation type="submission" date="2022-09" db="EMBL/GenBank/DDBJ databases">
        <title>Enrichment on poylsaccharides allowed isolation of novel metabolic and taxonomic groups of Haloarchaea.</title>
        <authorList>
            <person name="Sorokin D.Y."/>
            <person name="Elcheninov A.G."/>
            <person name="Khizhniak T.V."/>
            <person name="Kolganova T.V."/>
            <person name="Kublanov I.V."/>
        </authorList>
    </citation>
    <scope>NUCLEOTIDE SEQUENCE [LARGE SCALE GENOMIC DNA]</scope>
    <source>
        <strain evidence="2 3">AArc-m2/3/4</strain>
    </source>
</reference>
<accession>A0ABT2QJ90</accession>
<comment type="caution">
    <text evidence="2">The sequence shown here is derived from an EMBL/GenBank/DDBJ whole genome shotgun (WGS) entry which is preliminary data.</text>
</comment>
<dbReference type="PANTHER" id="PTHR34351:SF2">
    <property type="entry name" value="DUF58 DOMAIN-CONTAINING PROTEIN"/>
    <property type="match status" value="1"/>
</dbReference>
<dbReference type="InterPro" id="IPR001434">
    <property type="entry name" value="OmcB-like_DUF11"/>
</dbReference>
<proteinExistence type="predicted"/>
<dbReference type="Proteomes" id="UP001320972">
    <property type="component" value="Unassembled WGS sequence"/>
</dbReference>
<evidence type="ECO:0000313" key="2">
    <source>
        <dbReference type="EMBL" id="MCU4975002.1"/>
    </source>
</evidence>
<keyword evidence="3" id="KW-1185">Reference proteome</keyword>
<feature type="domain" description="DUF11" evidence="1">
    <location>
        <begin position="56"/>
        <end position="110"/>
    </location>
</feature>
<dbReference type="PANTHER" id="PTHR34351">
    <property type="entry name" value="SLR1927 PROTEIN-RELATED"/>
    <property type="match status" value="1"/>
</dbReference>
<dbReference type="EMBL" id="JAOPKB010000015">
    <property type="protein sequence ID" value="MCU4975002.1"/>
    <property type="molecule type" value="Genomic_DNA"/>
</dbReference>
<dbReference type="RefSeq" id="WP_338008881.1">
    <property type="nucleotide sequence ID" value="NZ_JAOPKB010000015.1"/>
</dbReference>